<evidence type="ECO:0000313" key="2">
    <source>
        <dbReference type="EMBL" id="RXG27298.1"/>
    </source>
</evidence>
<feature type="transmembrane region" description="Helical" evidence="1">
    <location>
        <begin position="7"/>
        <end position="27"/>
    </location>
</feature>
<dbReference type="Pfam" id="PF26314">
    <property type="entry name" value="MptA_B_family"/>
    <property type="match status" value="1"/>
</dbReference>
<keyword evidence="1" id="KW-0472">Membrane</keyword>
<accession>A0ABY0CZW1</accession>
<evidence type="ECO:0008006" key="4">
    <source>
        <dbReference type="Google" id="ProtNLM"/>
    </source>
</evidence>
<feature type="transmembrane region" description="Helical" evidence="1">
    <location>
        <begin position="61"/>
        <end position="80"/>
    </location>
</feature>
<keyword evidence="1" id="KW-0812">Transmembrane</keyword>
<dbReference type="Proteomes" id="UP000290037">
    <property type="component" value="Unassembled WGS sequence"/>
</dbReference>
<keyword evidence="3" id="KW-1185">Reference proteome</keyword>
<dbReference type="RefSeq" id="WP_072985005.1">
    <property type="nucleotide sequence ID" value="NZ_FQXT01000007.1"/>
</dbReference>
<proteinExistence type="predicted"/>
<feature type="transmembrane region" description="Helical" evidence="1">
    <location>
        <begin position="288"/>
        <end position="306"/>
    </location>
</feature>
<feature type="transmembrane region" description="Helical" evidence="1">
    <location>
        <begin position="143"/>
        <end position="172"/>
    </location>
</feature>
<evidence type="ECO:0000256" key="1">
    <source>
        <dbReference type="SAM" id="Phobius"/>
    </source>
</evidence>
<name>A0ABY0CZW1_9FLAO</name>
<reference evidence="2 3" key="1">
    <citation type="submission" date="2018-07" db="EMBL/GenBank/DDBJ databases">
        <title>Leeuwenhoekiella genomics.</title>
        <authorList>
            <person name="Tahon G."/>
            <person name="Willems A."/>
        </authorList>
    </citation>
    <scope>NUCLEOTIDE SEQUENCE [LARGE SCALE GENOMIC DNA]</scope>
    <source>
        <strain evidence="2 3">LMG 24856</strain>
    </source>
</reference>
<feature type="transmembrane region" description="Helical" evidence="1">
    <location>
        <begin position="192"/>
        <end position="225"/>
    </location>
</feature>
<feature type="transmembrane region" description="Helical" evidence="1">
    <location>
        <begin position="406"/>
        <end position="427"/>
    </location>
</feature>
<protein>
    <recommendedName>
        <fullName evidence="4">Mannosyltransferase</fullName>
    </recommendedName>
</protein>
<feature type="transmembrane region" description="Helical" evidence="1">
    <location>
        <begin position="381"/>
        <end position="400"/>
    </location>
</feature>
<feature type="transmembrane region" description="Helical" evidence="1">
    <location>
        <begin position="439"/>
        <end position="458"/>
    </location>
</feature>
<sequence length="467" mass="54257">MLETLKVYKIQIVMAVTLLGFYAAFAYDLERYDFIRLISLYAGAFFLSYKLIQSFKFNVKILLILGIAARLVFLIALPNLSQDYFRFLWDGKLLAESLNPYLNTPDQWVALGEIPIAQAQDLFNGMGALSRQHYSNYPPVNQFFFWLSGILSGNSILGGVIVLRICCIAADLGIFWIGRKLLKKLKLPEHQIFWYFLNPFIIIELTGNLHFEGVMLFFLLASLYLLFRGNWFWSALLMGLSIAIKLLPLLMLPLFFQYLITAHSKTEENSKPFKLLAEKPLQSLWKLLRYYFVVIGVFILSFTPFFTEELVAHFSQTIGLWFQKFEFNASVYYIIRWIGFQVKGYNIIATAGKMLPIVVIAGLMLLALIRKSDRKQHLMNTLLLGTSLYFLCATTVHPWYIATPLLLSVFTRFRFAIVWSLVVFLSYSAYKIDRVEENFWLVAVEYLVVLGFFIWEFYKNNLLEKTR</sequence>
<comment type="caution">
    <text evidence="2">The sequence shown here is derived from an EMBL/GenBank/DDBJ whole genome shotgun (WGS) entry which is preliminary data.</text>
</comment>
<feature type="transmembrane region" description="Helical" evidence="1">
    <location>
        <begin position="33"/>
        <end position="49"/>
    </location>
</feature>
<feature type="transmembrane region" description="Helical" evidence="1">
    <location>
        <begin position="231"/>
        <end position="256"/>
    </location>
</feature>
<feature type="transmembrane region" description="Helical" evidence="1">
    <location>
        <begin position="347"/>
        <end position="369"/>
    </location>
</feature>
<evidence type="ECO:0000313" key="3">
    <source>
        <dbReference type="Proteomes" id="UP000290037"/>
    </source>
</evidence>
<organism evidence="2 3">
    <name type="scientific">Leeuwenhoekiella palythoae</name>
    <dbReference type="NCBI Taxonomy" id="573501"/>
    <lineage>
        <taxon>Bacteria</taxon>
        <taxon>Pseudomonadati</taxon>
        <taxon>Bacteroidota</taxon>
        <taxon>Flavobacteriia</taxon>
        <taxon>Flavobacteriales</taxon>
        <taxon>Flavobacteriaceae</taxon>
        <taxon>Leeuwenhoekiella</taxon>
    </lineage>
</organism>
<dbReference type="EMBL" id="QOVN01000008">
    <property type="protein sequence ID" value="RXG27298.1"/>
    <property type="molecule type" value="Genomic_DNA"/>
</dbReference>
<keyword evidence="1" id="KW-1133">Transmembrane helix</keyword>
<gene>
    <name evidence="2" type="ORF">DSM01_3108</name>
</gene>